<feature type="domain" description="NADH:quinone oxidoreductase/Mrp antiporter transmembrane" evidence="18">
    <location>
        <begin position="25"/>
        <end position="298"/>
    </location>
</feature>
<comment type="catalytic activity">
    <reaction evidence="16 17">
        <text>a ubiquinone + NADH + 5 H(+)(in) = a ubiquinol + NAD(+) + 4 H(+)(out)</text>
        <dbReference type="Rhea" id="RHEA:29091"/>
        <dbReference type="Rhea" id="RHEA-COMP:9565"/>
        <dbReference type="Rhea" id="RHEA-COMP:9566"/>
        <dbReference type="ChEBI" id="CHEBI:15378"/>
        <dbReference type="ChEBI" id="CHEBI:16389"/>
        <dbReference type="ChEBI" id="CHEBI:17976"/>
        <dbReference type="ChEBI" id="CHEBI:57540"/>
        <dbReference type="ChEBI" id="CHEBI:57945"/>
        <dbReference type="EC" id="7.1.1.2"/>
    </reaction>
</comment>
<feature type="transmembrane region" description="Helical" evidence="17">
    <location>
        <begin position="114"/>
        <end position="136"/>
    </location>
</feature>
<feature type="transmembrane region" description="Helical" evidence="17">
    <location>
        <begin position="210"/>
        <end position="230"/>
    </location>
</feature>
<evidence type="ECO:0000256" key="8">
    <source>
        <dbReference type="ARBA" id="ARBA00022792"/>
    </source>
</evidence>
<geneLocation type="mitochondrion" evidence="19"/>
<evidence type="ECO:0000256" key="4">
    <source>
        <dbReference type="ARBA" id="ARBA00021008"/>
    </source>
</evidence>
<keyword evidence="13 17" id="KW-0830">Ubiquinone</keyword>
<evidence type="ECO:0000256" key="6">
    <source>
        <dbReference type="ARBA" id="ARBA00022660"/>
    </source>
</evidence>
<dbReference type="PANTHER" id="PTHR46552">
    <property type="entry name" value="NADH-UBIQUINONE OXIDOREDUCTASE CHAIN 2"/>
    <property type="match status" value="1"/>
</dbReference>
<proteinExistence type="inferred from homology"/>
<dbReference type="PRINTS" id="PR01436">
    <property type="entry name" value="NADHDHGNASE2"/>
</dbReference>
<dbReference type="GO" id="GO:0006120">
    <property type="term" value="P:mitochondrial electron transport, NADH to ubiquinone"/>
    <property type="evidence" value="ECO:0007669"/>
    <property type="project" value="InterPro"/>
</dbReference>
<evidence type="ECO:0000256" key="16">
    <source>
        <dbReference type="ARBA" id="ARBA00049551"/>
    </source>
</evidence>
<feature type="transmembrane region" description="Helical" evidence="17">
    <location>
        <begin position="288"/>
        <end position="312"/>
    </location>
</feature>
<dbReference type="GO" id="GO:0008137">
    <property type="term" value="F:NADH dehydrogenase (ubiquinone) activity"/>
    <property type="evidence" value="ECO:0007669"/>
    <property type="project" value="UniProtKB-EC"/>
</dbReference>
<feature type="transmembrane region" description="Helical" evidence="17">
    <location>
        <begin position="89"/>
        <end position="107"/>
    </location>
</feature>
<gene>
    <name evidence="19" type="primary">ND2</name>
</gene>
<evidence type="ECO:0000256" key="1">
    <source>
        <dbReference type="ARBA" id="ARBA00004448"/>
    </source>
</evidence>
<evidence type="ECO:0000256" key="9">
    <source>
        <dbReference type="ARBA" id="ARBA00022967"/>
    </source>
</evidence>
<keyword evidence="5" id="KW-0813">Transport</keyword>
<evidence type="ECO:0000256" key="2">
    <source>
        <dbReference type="ARBA" id="ARBA00007012"/>
    </source>
</evidence>
<protein>
    <recommendedName>
        <fullName evidence="4 17">NADH-ubiquinone oxidoreductase chain 2</fullName>
        <ecNumber evidence="3 17">7.1.1.2</ecNumber>
    </recommendedName>
</protein>
<dbReference type="Pfam" id="PF00361">
    <property type="entry name" value="Proton_antipo_M"/>
    <property type="match status" value="1"/>
</dbReference>
<keyword evidence="14 17" id="KW-0496">Mitochondrion</keyword>
<organism evidence="19">
    <name type="scientific">Rochia nilotica</name>
    <dbReference type="NCBI Taxonomy" id="2709805"/>
    <lineage>
        <taxon>Eukaryota</taxon>
        <taxon>Metazoa</taxon>
        <taxon>Spiralia</taxon>
        <taxon>Lophotrochozoa</taxon>
        <taxon>Mollusca</taxon>
        <taxon>Gastropoda</taxon>
        <taxon>Vetigastropoda</taxon>
        <taxon>Trochida</taxon>
        <taxon>Trochoidea</taxon>
        <taxon>Tegulidae</taxon>
        <taxon>Rochia</taxon>
    </lineage>
</organism>
<dbReference type="InterPro" id="IPR001750">
    <property type="entry name" value="ND/Mrp_TM"/>
</dbReference>
<dbReference type="AlphaFoldDB" id="A0A6G9IFA0"/>
<keyword evidence="12 17" id="KW-0520">NAD</keyword>
<evidence type="ECO:0000256" key="3">
    <source>
        <dbReference type="ARBA" id="ARBA00012944"/>
    </source>
</evidence>
<dbReference type="EC" id="7.1.1.2" evidence="3 17"/>
<evidence type="ECO:0000256" key="10">
    <source>
        <dbReference type="ARBA" id="ARBA00022982"/>
    </source>
</evidence>
<feature type="transmembrane region" description="Helical" evidence="17">
    <location>
        <begin position="251"/>
        <end position="276"/>
    </location>
</feature>
<dbReference type="EMBL" id="MK284240">
    <property type="protein sequence ID" value="QIQ23139.1"/>
    <property type="molecule type" value="Genomic_DNA"/>
</dbReference>
<evidence type="ECO:0000313" key="19">
    <source>
        <dbReference type="EMBL" id="QIQ23139.1"/>
    </source>
</evidence>
<evidence type="ECO:0000256" key="14">
    <source>
        <dbReference type="ARBA" id="ARBA00023128"/>
    </source>
</evidence>
<keyword evidence="6 17" id="KW-0679">Respiratory chain</keyword>
<feature type="transmembrane region" description="Helical" evidence="17">
    <location>
        <begin position="63"/>
        <end position="83"/>
    </location>
</feature>
<evidence type="ECO:0000256" key="13">
    <source>
        <dbReference type="ARBA" id="ARBA00023075"/>
    </source>
</evidence>
<comment type="function">
    <text evidence="17">Core subunit of the mitochondrial membrane respiratory chain NADH dehydrogenase (Complex I) which catalyzes electron transfer from NADH through the respiratory chain, using ubiquinone as an electron acceptor. Essential for the catalytic activity and assembly of complex I.</text>
</comment>
<comment type="subcellular location">
    <subcellularLocation>
        <location evidence="1 17">Mitochondrion inner membrane</location>
        <topology evidence="1 17">Multi-pass membrane protein</topology>
    </subcellularLocation>
</comment>
<keyword evidence="7 17" id="KW-0812">Transmembrane</keyword>
<name>A0A6G9IFA0_9VEST</name>
<feature type="transmembrane region" description="Helical" evidence="17">
    <location>
        <begin position="368"/>
        <end position="388"/>
    </location>
</feature>
<evidence type="ECO:0000256" key="11">
    <source>
        <dbReference type="ARBA" id="ARBA00022989"/>
    </source>
</evidence>
<evidence type="ECO:0000256" key="17">
    <source>
        <dbReference type="RuleBase" id="RU003403"/>
    </source>
</evidence>
<comment type="similarity">
    <text evidence="2 17">Belongs to the complex I subunit 2 family.</text>
</comment>
<keyword evidence="10 17" id="KW-0249">Electron transport</keyword>
<accession>A0A6G9IFA0</accession>
<keyword evidence="9 17" id="KW-1278">Translocase</keyword>
<reference evidence="19" key="1">
    <citation type="journal article" date="2019" name="Mitochondrial DNA Part B Resour">
        <title>The complete mitochondrial genome of Rochia nilotica (Gastropoda: Tegulidae).</title>
        <authorList>
            <person name="Jiang D."/>
            <person name="Liu Z."/>
            <person name="Zeng X."/>
            <person name="Tang X."/>
            <person name="Yang S."/>
            <person name="Zheng X."/>
        </authorList>
    </citation>
    <scope>NUCLEOTIDE SEQUENCE</scope>
    <source>
        <tissue evidence="19">Muscle</tissue>
    </source>
</reference>
<feature type="transmembrane region" description="Helical" evidence="17">
    <location>
        <begin position="186"/>
        <end position="204"/>
    </location>
</feature>
<feature type="transmembrane region" description="Helical" evidence="17">
    <location>
        <begin position="32"/>
        <end position="51"/>
    </location>
</feature>
<evidence type="ECO:0000256" key="15">
    <source>
        <dbReference type="ARBA" id="ARBA00023136"/>
    </source>
</evidence>
<keyword evidence="15 17" id="KW-0472">Membrane</keyword>
<feature type="transmembrane region" description="Helical" evidence="17">
    <location>
        <begin position="160"/>
        <end position="179"/>
    </location>
</feature>
<keyword evidence="11 17" id="KW-1133">Transmembrane helix</keyword>
<sequence length="394" mass="43498">MFSMMPFGFLFIFVFMLGSVISLSSLHWMGIWLGLEINLMGFIPVLVYRGVTQETESGVKYFIMQALGSGLVMMGSLTCYNLLLSWEVILSPGFSFGLLILVSGLMLKLGSFPFHFWLPSVMAGVSWFGCMVLTTWQKVAPIFLLGALVEGLWENSSLDTWVAVAAGFSSLIGGVGGMNQTQVRALLAYSSIGHVGWMLFASLISQNTLVIYFLIYLIISVCLFLTLWWFEGSMYVQTSVFNGKWSSIMQGSMMFMLLSLGGMPPMLGFVGKWLVISGYSSEHYPFSVLLLLVGSLISLFYYLSLMFSVILFSGSSMSMSTGLKFMSTVKSSMVSIKDSSTKGELDDLNTLKIFSGQKILGFTSNGTMLIYSIFILNLLGGIFIFFSLPLSEFI</sequence>
<dbReference type="GO" id="GO:0005743">
    <property type="term" value="C:mitochondrial inner membrane"/>
    <property type="evidence" value="ECO:0007669"/>
    <property type="project" value="UniProtKB-SubCell"/>
</dbReference>
<evidence type="ECO:0000259" key="18">
    <source>
        <dbReference type="Pfam" id="PF00361"/>
    </source>
</evidence>
<dbReference type="InterPro" id="IPR050175">
    <property type="entry name" value="Complex_I_Subunit_2"/>
</dbReference>
<evidence type="ECO:0000256" key="7">
    <source>
        <dbReference type="ARBA" id="ARBA00022692"/>
    </source>
</evidence>
<evidence type="ECO:0000256" key="5">
    <source>
        <dbReference type="ARBA" id="ARBA00022448"/>
    </source>
</evidence>
<evidence type="ECO:0000256" key="12">
    <source>
        <dbReference type="ARBA" id="ARBA00023027"/>
    </source>
</evidence>
<keyword evidence="8 17" id="KW-0999">Mitochondrion inner membrane</keyword>
<dbReference type="PANTHER" id="PTHR46552:SF1">
    <property type="entry name" value="NADH-UBIQUINONE OXIDOREDUCTASE CHAIN 2"/>
    <property type="match status" value="1"/>
</dbReference>
<dbReference type="InterPro" id="IPR003917">
    <property type="entry name" value="NADH_UbQ_OxRdtase_chain2"/>
</dbReference>